<reference evidence="3 4" key="1">
    <citation type="submission" date="2019-09" db="EMBL/GenBank/DDBJ databases">
        <title>Draft Whole-Genome sequence of Blastochloris sulfoviridis DSM 729.</title>
        <authorList>
            <person name="Meyer T.E."/>
            <person name="Kyndt J.A."/>
        </authorList>
    </citation>
    <scope>NUCLEOTIDE SEQUENCE [LARGE SCALE GENOMIC DNA]</scope>
    <source>
        <strain evidence="3 4">DSM 729</strain>
    </source>
</reference>
<sequence length="158" mass="18188">MTDWIFRLGEGLASNIVSADWLATELPSFLLFTVVTGWFVSAFEGRRERREREPYENWNLVVKGYDDKPQALYFEDVKKFKYSEFEFFRFVKSVCSTAGDLRTKSMSEARGIWVFFDEAKREIVIDLVAIPERQIKWKDGRKPAAANESAAAPDPVSG</sequence>
<proteinExistence type="predicted"/>
<evidence type="ECO:0000256" key="2">
    <source>
        <dbReference type="SAM" id="Phobius"/>
    </source>
</evidence>
<evidence type="ECO:0000313" key="4">
    <source>
        <dbReference type="Proteomes" id="UP000323886"/>
    </source>
</evidence>
<keyword evidence="2" id="KW-0472">Membrane</keyword>
<keyword evidence="2" id="KW-1133">Transmembrane helix</keyword>
<gene>
    <name evidence="3" type="ORF">F1193_13560</name>
</gene>
<keyword evidence="4" id="KW-1185">Reference proteome</keyword>
<feature type="transmembrane region" description="Helical" evidence="2">
    <location>
        <begin position="26"/>
        <end position="43"/>
    </location>
</feature>
<dbReference type="RefSeq" id="WP_150098345.1">
    <property type="nucleotide sequence ID" value="NZ_VWPL01000029.1"/>
</dbReference>
<feature type="region of interest" description="Disordered" evidence="1">
    <location>
        <begin position="139"/>
        <end position="158"/>
    </location>
</feature>
<accession>A0A5M6HRS6</accession>
<dbReference type="EMBL" id="VWPL01000029">
    <property type="protein sequence ID" value="KAA5598209.1"/>
    <property type="molecule type" value="Genomic_DNA"/>
</dbReference>
<keyword evidence="2" id="KW-0812">Transmembrane</keyword>
<protein>
    <submittedName>
        <fullName evidence="3">Uncharacterized protein</fullName>
    </submittedName>
</protein>
<evidence type="ECO:0000313" key="3">
    <source>
        <dbReference type="EMBL" id="KAA5598209.1"/>
    </source>
</evidence>
<evidence type="ECO:0000256" key="1">
    <source>
        <dbReference type="SAM" id="MobiDB-lite"/>
    </source>
</evidence>
<name>A0A5M6HRS6_9HYPH</name>
<organism evidence="3 4">
    <name type="scientific">Blastochloris sulfoviridis</name>
    <dbReference type="NCBI Taxonomy" id="50712"/>
    <lineage>
        <taxon>Bacteria</taxon>
        <taxon>Pseudomonadati</taxon>
        <taxon>Pseudomonadota</taxon>
        <taxon>Alphaproteobacteria</taxon>
        <taxon>Hyphomicrobiales</taxon>
        <taxon>Blastochloridaceae</taxon>
        <taxon>Blastochloris</taxon>
    </lineage>
</organism>
<comment type="caution">
    <text evidence="3">The sequence shown here is derived from an EMBL/GenBank/DDBJ whole genome shotgun (WGS) entry which is preliminary data.</text>
</comment>
<dbReference type="AlphaFoldDB" id="A0A5M6HRS6"/>
<dbReference type="Proteomes" id="UP000323886">
    <property type="component" value="Unassembled WGS sequence"/>
</dbReference>